<dbReference type="SMART" id="SM00164">
    <property type="entry name" value="TBC"/>
    <property type="match status" value="1"/>
</dbReference>
<evidence type="ECO:0000259" key="3">
    <source>
        <dbReference type="PROSITE" id="PS50086"/>
    </source>
</evidence>
<feature type="compositionally biased region" description="Low complexity" evidence="2">
    <location>
        <begin position="531"/>
        <end position="544"/>
    </location>
</feature>
<dbReference type="STRING" id="1196081.A0A364KPD4"/>
<feature type="compositionally biased region" description="Basic and acidic residues" evidence="2">
    <location>
        <begin position="545"/>
        <end position="557"/>
    </location>
</feature>
<keyword evidence="5" id="KW-1185">Reference proteome</keyword>
<dbReference type="EMBL" id="MIKG01000002">
    <property type="protein sequence ID" value="RAO65422.1"/>
    <property type="molecule type" value="Genomic_DNA"/>
</dbReference>
<dbReference type="PANTHER" id="PTHR22957">
    <property type="entry name" value="TBC1 DOMAIN FAMILY MEMBER GTPASE-ACTIVATING PROTEIN"/>
    <property type="match status" value="1"/>
</dbReference>
<protein>
    <recommendedName>
        <fullName evidence="3">Rab-GAP TBC domain-containing protein</fullName>
    </recommendedName>
</protein>
<organism evidence="4 5">
    <name type="scientific">Talaromyces amestolkiae</name>
    <dbReference type="NCBI Taxonomy" id="1196081"/>
    <lineage>
        <taxon>Eukaryota</taxon>
        <taxon>Fungi</taxon>
        <taxon>Dikarya</taxon>
        <taxon>Ascomycota</taxon>
        <taxon>Pezizomycotina</taxon>
        <taxon>Eurotiomycetes</taxon>
        <taxon>Eurotiomycetidae</taxon>
        <taxon>Eurotiales</taxon>
        <taxon>Trichocomaceae</taxon>
        <taxon>Talaromyces</taxon>
        <taxon>Talaromyces sect. Talaromyces</taxon>
    </lineage>
</organism>
<dbReference type="GeneID" id="63790651"/>
<dbReference type="AlphaFoldDB" id="A0A364KPD4"/>
<dbReference type="Gene3D" id="1.10.472.80">
    <property type="entry name" value="Ypt/Rab-GAP domain of gyp1p, domain 3"/>
    <property type="match status" value="1"/>
</dbReference>
<gene>
    <name evidence="4" type="ORF">BHQ10_001434</name>
</gene>
<dbReference type="Proteomes" id="UP000249363">
    <property type="component" value="Unassembled WGS sequence"/>
</dbReference>
<evidence type="ECO:0000313" key="4">
    <source>
        <dbReference type="EMBL" id="RAO65422.1"/>
    </source>
</evidence>
<dbReference type="RefSeq" id="XP_040729939.1">
    <property type="nucleotide sequence ID" value="XM_040873470.1"/>
</dbReference>
<dbReference type="InterPro" id="IPR000195">
    <property type="entry name" value="Rab-GAP-TBC_dom"/>
</dbReference>
<feature type="region of interest" description="Disordered" evidence="2">
    <location>
        <begin position="641"/>
        <end position="690"/>
    </location>
</feature>
<feature type="region of interest" description="Disordered" evidence="2">
    <location>
        <begin position="528"/>
        <end position="622"/>
    </location>
</feature>
<feature type="region of interest" description="Disordered" evidence="2">
    <location>
        <begin position="355"/>
        <end position="397"/>
    </location>
</feature>
<evidence type="ECO:0000256" key="2">
    <source>
        <dbReference type="SAM" id="MobiDB-lite"/>
    </source>
</evidence>
<feature type="domain" description="Rab-GAP TBC" evidence="3">
    <location>
        <begin position="36"/>
        <end position="280"/>
    </location>
</feature>
<dbReference type="GO" id="GO:0005096">
    <property type="term" value="F:GTPase activator activity"/>
    <property type="evidence" value="ECO:0007669"/>
    <property type="project" value="UniProtKB-KW"/>
</dbReference>
<feature type="compositionally biased region" description="Polar residues" evidence="2">
    <location>
        <begin position="600"/>
        <end position="617"/>
    </location>
</feature>
<name>A0A364KPD4_TALAM</name>
<evidence type="ECO:0000256" key="1">
    <source>
        <dbReference type="ARBA" id="ARBA00022468"/>
    </source>
</evidence>
<dbReference type="PANTHER" id="PTHR22957:SF337">
    <property type="entry name" value="TBC1 DOMAIN FAMILY MEMBER 5"/>
    <property type="match status" value="1"/>
</dbReference>
<comment type="caution">
    <text evidence="4">The sequence shown here is derived from an EMBL/GenBank/DDBJ whole genome shotgun (WGS) entry which is preliminary data.</text>
</comment>
<accession>A0A364KPD4</accession>
<keyword evidence="1" id="KW-0343">GTPase activation</keyword>
<dbReference type="OrthoDB" id="27140at2759"/>
<sequence>MKTVAEARRRWETLLGYGRDTYELKQAIISEDGENPCENGLRSVCWKIFLLCDDLDRSKWTDRLADTRSAYDSLKDHFLKYIKNPNDLQSTVDPLAEDEESPWQALRHDEATRAEIYQDVERCLQDNFFFREPSTKQGMHELLAPILWVVERDAVAQSTKTIPVNATDDESVMLHLLDANYIESDSFNLFCSVMQVARSFYEHTDDKPVNGQAEMAPIVARSQFIHNELLVAADHELATHLNAIEILPQIFLTRWIRLLFGREFSFDDTLLIWDLLFANGLRASLIDHICVAMLLRIRWKLLEVDYSSALTLLLRYPALQDHGPQTLVHDGLYLEQNLSPARGAFLVSKYSGRPPELARDRHQQPPRESSPKKVDRRSHSRDMSGGSSSGQSPARANQRTLESLFQDVSEGLQRRTEGWGVAKAVRGAVSEAKRNMANAEVGGIPSRAWRGGPRFGTPRLGPSRTSDPVDLVQQVASLKKRDNSLAELLSEAIHDLSHIKESTVGLSLEATEVLDRAFERIKIVQTELQGSSGSTRTKSTSITTNDEKVASDKPEILEREEEEEAIQEKPTEKAAVNEKEKADTKAEASKADTDFEPVATSASPSASDPLQSRSTPTILPRRPLAQSEFSWMLGDNTHRSHFVSSASLPPDQSRRSQSRSRQGSLFGDGRDEKREQSPRDEDSLSLNSFT</sequence>
<dbReference type="Pfam" id="PF00566">
    <property type="entry name" value="RabGAP-TBC"/>
    <property type="match status" value="1"/>
</dbReference>
<reference evidence="4 5" key="1">
    <citation type="journal article" date="2017" name="Biotechnol. Biofuels">
        <title>Differential beta-glucosidase expression as a function of carbon source availability in Talaromyces amestolkiae: a genomic and proteomic approach.</title>
        <authorList>
            <person name="de Eugenio L.I."/>
            <person name="Mendez-Liter J.A."/>
            <person name="Nieto-Dominguez M."/>
            <person name="Alonso L."/>
            <person name="Gil-Munoz J."/>
            <person name="Barriuso J."/>
            <person name="Prieto A."/>
            <person name="Martinez M.J."/>
        </authorList>
    </citation>
    <scope>NUCLEOTIDE SEQUENCE [LARGE SCALE GENOMIC DNA]</scope>
    <source>
        <strain evidence="4 5">CIB</strain>
    </source>
</reference>
<evidence type="ECO:0000313" key="5">
    <source>
        <dbReference type="Proteomes" id="UP000249363"/>
    </source>
</evidence>
<feature type="compositionally biased region" description="Low complexity" evidence="2">
    <location>
        <begin position="383"/>
        <end position="392"/>
    </location>
</feature>
<feature type="compositionally biased region" description="Basic and acidic residues" evidence="2">
    <location>
        <begin position="566"/>
        <end position="593"/>
    </location>
</feature>
<dbReference type="SUPFAM" id="SSF47923">
    <property type="entry name" value="Ypt/Rab-GAP domain of gyp1p"/>
    <property type="match status" value="2"/>
</dbReference>
<dbReference type="FunFam" id="1.10.472.80:FF:000038">
    <property type="entry name" value="TBC1 domain family member 5"/>
    <property type="match status" value="1"/>
</dbReference>
<feature type="compositionally biased region" description="Basic and acidic residues" evidence="2">
    <location>
        <begin position="668"/>
        <end position="682"/>
    </location>
</feature>
<proteinExistence type="predicted"/>
<dbReference type="PROSITE" id="PS50086">
    <property type="entry name" value="TBC_RABGAP"/>
    <property type="match status" value="1"/>
</dbReference>
<feature type="compositionally biased region" description="Basic and acidic residues" evidence="2">
    <location>
        <begin position="356"/>
        <end position="373"/>
    </location>
</feature>
<dbReference type="InterPro" id="IPR035969">
    <property type="entry name" value="Rab-GAP_TBC_sf"/>
</dbReference>